<dbReference type="AlphaFoldDB" id="A0A562WE40"/>
<protein>
    <submittedName>
        <fullName evidence="2">Uncharacterized protein</fullName>
    </submittedName>
</protein>
<sequence length="371" mass="40886">MSVTTESGSLGPQISLFEYALRLHQQNPDSPLPRDGEPYPDDELHRRRQRRQTRQDQRLEGADVAAILDAHFGKADAAPTELVDAFHDADVPIHHNEHIAAAALRADRQRVRQTGRWLVRHSTDRCAATVGLALLATDWQEDDIPLIQTIGLLSHRFGPLAAEALRRRRGGEEALLWLARRVAGWGRVYVIEALCRGGAYASRQWLLRHACDGDVLDGYFAGQVATAAHLHEAIVGSEADDDLVDHTGRLLKIMTGCRGMGMTLEHYPPAPIVLAAHAAHLGRQAPALDRYVDAAVIADHLVDKAPQRSGCTIEQRDHLVQQYLAVLDRQDWCDTVRAGLGSDSDFFAWFVGGVAARLRLRAFTDLTGDGG</sequence>
<organism evidence="2 3">
    <name type="scientific">Micromonospora sagamiensis</name>
    <dbReference type="NCBI Taxonomy" id="47875"/>
    <lineage>
        <taxon>Bacteria</taxon>
        <taxon>Bacillati</taxon>
        <taxon>Actinomycetota</taxon>
        <taxon>Actinomycetes</taxon>
        <taxon>Micromonosporales</taxon>
        <taxon>Micromonosporaceae</taxon>
        <taxon>Micromonospora</taxon>
    </lineage>
</organism>
<accession>A0A562WE40</accession>
<evidence type="ECO:0000313" key="3">
    <source>
        <dbReference type="Proteomes" id="UP000319728"/>
    </source>
</evidence>
<evidence type="ECO:0000313" key="2">
    <source>
        <dbReference type="EMBL" id="TWJ28542.1"/>
    </source>
</evidence>
<reference evidence="2 3" key="1">
    <citation type="submission" date="2019-07" db="EMBL/GenBank/DDBJ databases">
        <title>R&amp;d 2014.</title>
        <authorList>
            <person name="Klenk H.-P."/>
        </authorList>
    </citation>
    <scope>NUCLEOTIDE SEQUENCE [LARGE SCALE GENOMIC DNA]</scope>
    <source>
        <strain evidence="2 3">DSM 43912</strain>
    </source>
</reference>
<feature type="region of interest" description="Disordered" evidence="1">
    <location>
        <begin position="25"/>
        <end position="59"/>
    </location>
</feature>
<feature type="compositionally biased region" description="Basic and acidic residues" evidence="1">
    <location>
        <begin position="32"/>
        <end position="45"/>
    </location>
</feature>
<proteinExistence type="predicted"/>
<dbReference type="EMBL" id="VLLP01000001">
    <property type="protein sequence ID" value="TWJ28542.1"/>
    <property type="molecule type" value="Genomic_DNA"/>
</dbReference>
<name>A0A562WE40_9ACTN</name>
<keyword evidence="3" id="KW-1185">Reference proteome</keyword>
<evidence type="ECO:0000256" key="1">
    <source>
        <dbReference type="SAM" id="MobiDB-lite"/>
    </source>
</evidence>
<dbReference type="Proteomes" id="UP000319728">
    <property type="component" value="Unassembled WGS sequence"/>
</dbReference>
<gene>
    <name evidence="2" type="ORF">JD81_02047</name>
</gene>
<dbReference type="RefSeq" id="WP_232624845.1">
    <property type="nucleotide sequence ID" value="NZ_AP023438.1"/>
</dbReference>
<comment type="caution">
    <text evidence="2">The sequence shown here is derived from an EMBL/GenBank/DDBJ whole genome shotgun (WGS) entry which is preliminary data.</text>
</comment>